<comment type="caution">
    <text evidence="1">The sequence shown here is derived from an EMBL/GenBank/DDBJ whole genome shotgun (WGS) entry which is preliminary data.</text>
</comment>
<name>A0A835GJ55_SPOEX</name>
<dbReference type="Proteomes" id="UP000648187">
    <property type="component" value="Unassembled WGS sequence"/>
</dbReference>
<proteinExistence type="predicted"/>
<dbReference type="AlphaFoldDB" id="A0A835GJ55"/>
<protein>
    <submittedName>
        <fullName evidence="1">Uncharacterized protein</fullName>
    </submittedName>
</protein>
<dbReference type="EMBL" id="JACKWZ010000079">
    <property type="protein sequence ID" value="KAF9417029.1"/>
    <property type="molecule type" value="Genomic_DNA"/>
</dbReference>
<organism evidence="1 2">
    <name type="scientific">Spodoptera exigua</name>
    <name type="common">Beet armyworm</name>
    <name type="synonym">Noctua fulgens</name>
    <dbReference type="NCBI Taxonomy" id="7107"/>
    <lineage>
        <taxon>Eukaryota</taxon>
        <taxon>Metazoa</taxon>
        <taxon>Ecdysozoa</taxon>
        <taxon>Arthropoda</taxon>
        <taxon>Hexapoda</taxon>
        <taxon>Insecta</taxon>
        <taxon>Pterygota</taxon>
        <taxon>Neoptera</taxon>
        <taxon>Endopterygota</taxon>
        <taxon>Lepidoptera</taxon>
        <taxon>Glossata</taxon>
        <taxon>Ditrysia</taxon>
        <taxon>Noctuoidea</taxon>
        <taxon>Noctuidae</taxon>
        <taxon>Amphipyrinae</taxon>
        <taxon>Spodoptera</taxon>
    </lineage>
</organism>
<keyword evidence="2" id="KW-1185">Reference proteome</keyword>
<accession>A0A835GJ55</accession>
<gene>
    <name evidence="1" type="ORF">HW555_005781</name>
</gene>
<evidence type="ECO:0000313" key="1">
    <source>
        <dbReference type="EMBL" id="KAF9417029.1"/>
    </source>
</evidence>
<sequence>MGFIIAFYYIDSFKKGTQIFSCDVTRNSYYPDEDSYKIHVKQRNTTTSCGLSAAAPKAYEIQPPVRVSYFRPPVRIAREAPMLNRPPISY</sequence>
<reference evidence="1" key="1">
    <citation type="submission" date="2020-08" db="EMBL/GenBank/DDBJ databases">
        <title>Spodoptera exigua strain:BAW_Kor-Di-RS1 Genome sequencing and assembly.</title>
        <authorList>
            <person name="Kim J."/>
            <person name="Nam H.Y."/>
            <person name="Kwon M."/>
            <person name="Choi J.H."/>
            <person name="Cho S.R."/>
            <person name="Kim G.-H."/>
        </authorList>
    </citation>
    <scope>NUCLEOTIDE SEQUENCE</scope>
    <source>
        <strain evidence="1">BAW_Kor-Di-RS1</strain>
        <tissue evidence="1">Whole-body</tissue>
    </source>
</reference>
<evidence type="ECO:0000313" key="2">
    <source>
        <dbReference type="Proteomes" id="UP000648187"/>
    </source>
</evidence>